<reference evidence="2 3" key="1">
    <citation type="submission" date="2018-06" db="EMBL/GenBank/DDBJ databases">
        <title>Comparative genomics reveals the genomic features of Rhizophagus irregularis, R. cerebriforme, R. diaphanum and Gigaspora rosea, and their symbiotic lifestyle signature.</title>
        <authorList>
            <person name="Morin E."/>
            <person name="San Clemente H."/>
            <person name="Chen E.C.H."/>
            <person name="De La Providencia I."/>
            <person name="Hainaut M."/>
            <person name="Kuo A."/>
            <person name="Kohler A."/>
            <person name="Murat C."/>
            <person name="Tang N."/>
            <person name="Roy S."/>
            <person name="Loubradou J."/>
            <person name="Henrissat B."/>
            <person name="Grigoriev I.V."/>
            <person name="Corradi N."/>
            <person name="Roux C."/>
            <person name="Martin F.M."/>
        </authorList>
    </citation>
    <scope>NUCLEOTIDE SEQUENCE [LARGE SCALE GENOMIC DNA]</scope>
    <source>
        <strain evidence="2 3">DAOM 194757</strain>
    </source>
</reference>
<name>A0A397UGH8_9GLOM</name>
<dbReference type="OrthoDB" id="2413580at2759"/>
<gene>
    <name evidence="2" type="ORF">C2G38_2111434</name>
</gene>
<dbReference type="AlphaFoldDB" id="A0A397UGH8"/>
<sequence>MTKLLKSKWHLILFAIIFLCLILFFMEHYIDKFLEDNTFPVEKNITSIITPVEDFEKEQKQKFSKFNALYDNYIKKHNKALENLMKLEQSSIYNSERLPKVVVVQPDMKAGFGNKFPGIVCGFLYSIITDRLFFIEEYENFEDHFEKDFEHNWKKIAHLYNKSSIKRLHNIWENEFSLITRGNLNSEEVNSYDILHVKTWDYACVPIMSNPNHKKQINDIIPEYKIFTVISQKLLRLKSDINKRVETFINNNFGEYNIGIHVRMNKFFQIPRTKGMITPIKHFCQVVEMLLIGIEKKNVTIFIATDTNQSRKTLIECIHNSLNSYNKGFVKIVYVNNNMNIHDSINHNPGTEISALIDMKILSFCDDLVLTFGSTFGYVAAGWSYRSLRRLRGPFVVMPMRKTTEDFAVDKIWLWQSGSNDPCMYLGKWLMKNSDRKTVEVFKTNPFWMHYVQGCP</sequence>
<organism evidence="2 3">
    <name type="scientific">Gigaspora rosea</name>
    <dbReference type="NCBI Taxonomy" id="44941"/>
    <lineage>
        <taxon>Eukaryota</taxon>
        <taxon>Fungi</taxon>
        <taxon>Fungi incertae sedis</taxon>
        <taxon>Mucoromycota</taxon>
        <taxon>Glomeromycotina</taxon>
        <taxon>Glomeromycetes</taxon>
        <taxon>Diversisporales</taxon>
        <taxon>Gigasporaceae</taxon>
        <taxon>Gigaspora</taxon>
    </lineage>
</organism>
<feature type="transmembrane region" description="Helical" evidence="1">
    <location>
        <begin position="12"/>
        <end position="30"/>
    </location>
</feature>
<evidence type="ECO:0000313" key="2">
    <source>
        <dbReference type="EMBL" id="RIB08318.1"/>
    </source>
</evidence>
<dbReference type="Proteomes" id="UP000266673">
    <property type="component" value="Unassembled WGS sequence"/>
</dbReference>
<keyword evidence="1" id="KW-1133">Transmembrane helix</keyword>
<accession>A0A397UGH8</accession>
<evidence type="ECO:0000256" key="1">
    <source>
        <dbReference type="SAM" id="Phobius"/>
    </source>
</evidence>
<dbReference type="Gene3D" id="3.40.50.11350">
    <property type="match status" value="1"/>
</dbReference>
<proteinExistence type="predicted"/>
<evidence type="ECO:0000313" key="3">
    <source>
        <dbReference type="Proteomes" id="UP000266673"/>
    </source>
</evidence>
<dbReference type="PANTHER" id="PTHR13132:SF29">
    <property type="entry name" value="ALPHA-(1,6)-FUCOSYLTRANSFERASE"/>
    <property type="match status" value="1"/>
</dbReference>
<dbReference type="STRING" id="44941.A0A397UGH8"/>
<dbReference type="GO" id="GO:0046921">
    <property type="term" value="F:alpha-(1-&gt;6)-fucosyltransferase activity"/>
    <property type="evidence" value="ECO:0007669"/>
    <property type="project" value="TreeGrafter"/>
</dbReference>
<keyword evidence="1" id="KW-0472">Membrane</keyword>
<keyword evidence="3" id="KW-1185">Reference proteome</keyword>
<protein>
    <submittedName>
        <fullName evidence="2">Uncharacterized protein</fullName>
    </submittedName>
</protein>
<keyword evidence="1" id="KW-0812">Transmembrane</keyword>
<dbReference type="GO" id="GO:0006487">
    <property type="term" value="P:protein N-linked glycosylation"/>
    <property type="evidence" value="ECO:0007669"/>
    <property type="project" value="TreeGrafter"/>
</dbReference>
<comment type="caution">
    <text evidence="2">The sequence shown here is derived from an EMBL/GenBank/DDBJ whole genome shotgun (WGS) entry which is preliminary data.</text>
</comment>
<dbReference type="EMBL" id="QKWP01001525">
    <property type="protein sequence ID" value="RIB08318.1"/>
    <property type="molecule type" value="Genomic_DNA"/>
</dbReference>
<dbReference type="PANTHER" id="PTHR13132">
    <property type="entry name" value="ALPHA- 1,6 -FUCOSYLTRANSFERASE"/>
    <property type="match status" value="1"/>
</dbReference>